<dbReference type="InterPro" id="IPR037448">
    <property type="entry name" value="Zig-8"/>
</dbReference>
<dbReference type="SMART" id="SM00408">
    <property type="entry name" value="IGc2"/>
    <property type="match status" value="2"/>
</dbReference>
<organism evidence="2 3">
    <name type="scientific">Meganyctiphanes norvegica</name>
    <name type="common">Northern krill</name>
    <name type="synonym">Thysanopoda norvegica</name>
    <dbReference type="NCBI Taxonomy" id="48144"/>
    <lineage>
        <taxon>Eukaryota</taxon>
        <taxon>Metazoa</taxon>
        <taxon>Ecdysozoa</taxon>
        <taxon>Arthropoda</taxon>
        <taxon>Crustacea</taxon>
        <taxon>Multicrustacea</taxon>
        <taxon>Malacostraca</taxon>
        <taxon>Eumalacostraca</taxon>
        <taxon>Eucarida</taxon>
        <taxon>Euphausiacea</taxon>
        <taxon>Euphausiidae</taxon>
        <taxon>Meganyctiphanes</taxon>
    </lineage>
</organism>
<dbReference type="GO" id="GO:0050808">
    <property type="term" value="P:synapse organization"/>
    <property type="evidence" value="ECO:0007669"/>
    <property type="project" value="TreeGrafter"/>
</dbReference>
<dbReference type="SUPFAM" id="SSF48726">
    <property type="entry name" value="Immunoglobulin"/>
    <property type="match status" value="2"/>
</dbReference>
<dbReference type="InterPro" id="IPR013783">
    <property type="entry name" value="Ig-like_fold"/>
</dbReference>
<keyword evidence="3" id="KW-1185">Reference proteome</keyword>
<dbReference type="InterPro" id="IPR013106">
    <property type="entry name" value="Ig_V-set"/>
</dbReference>
<accession>A0AAV2RN98</accession>
<sequence>MTGYPITVNRLSAAGHGGIDQIFKSNFYPNPLVTLYNNVMHAYINRNYVRRIIIFEIINCVLGHRLSFDSGKLEASSQMWRNDWVQAPSYKNTANNVTAVVGDAAYLPCTVHHLADRSVTWMRQRDLHILTAGIFTYSADDRFRVIHPENTDDWTLHIQYSTLRDKGVYECQVNSDPKITRSVTLNVLEHSQLDDPASFGMQIGTTDTIPSVVVVGETTRYIQRGSILAITCKVYHPPLEAPAQVLWFHGKENIDYDSPRGGISIQSEKVRRQTVSKLMLSGVNEADTGEYHCAPTGLEPATVFVHVQNDPSHGELTHPDKLSGSSRQTTTCGSICIYTLFLVFIYFKNNSLV</sequence>
<feature type="domain" description="Ig-like" evidence="1">
    <location>
        <begin position="88"/>
        <end position="184"/>
    </location>
</feature>
<reference evidence="2 3" key="1">
    <citation type="submission" date="2024-05" db="EMBL/GenBank/DDBJ databases">
        <authorList>
            <person name="Wallberg A."/>
        </authorList>
    </citation>
    <scope>NUCLEOTIDE SEQUENCE [LARGE SCALE GENOMIC DNA]</scope>
</reference>
<evidence type="ECO:0000313" key="3">
    <source>
        <dbReference type="Proteomes" id="UP001497623"/>
    </source>
</evidence>
<dbReference type="Pfam" id="PF07686">
    <property type="entry name" value="V-set"/>
    <property type="match status" value="1"/>
</dbReference>
<dbReference type="CDD" id="cd00096">
    <property type="entry name" value="Ig"/>
    <property type="match status" value="1"/>
</dbReference>
<dbReference type="Gene3D" id="2.60.40.10">
    <property type="entry name" value="Immunoglobulins"/>
    <property type="match status" value="2"/>
</dbReference>
<evidence type="ECO:0000313" key="2">
    <source>
        <dbReference type="EMBL" id="CAL4130595.1"/>
    </source>
</evidence>
<dbReference type="FunFam" id="2.60.40.10:FF:000129">
    <property type="entry name" value="CLUMA_CG018772, isoform A"/>
    <property type="match status" value="1"/>
</dbReference>
<dbReference type="AlphaFoldDB" id="A0AAV2RN98"/>
<name>A0AAV2RN98_MEGNR</name>
<dbReference type="InterPro" id="IPR003599">
    <property type="entry name" value="Ig_sub"/>
</dbReference>
<comment type="caution">
    <text evidence="2">The sequence shown here is derived from an EMBL/GenBank/DDBJ whole genome shotgun (WGS) entry which is preliminary data.</text>
</comment>
<protein>
    <recommendedName>
        <fullName evidence="1">Ig-like domain-containing protein</fullName>
    </recommendedName>
</protein>
<dbReference type="InterPro" id="IPR007110">
    <property type="entry name" value="Ig-like_dom"/>
</dbReference>
<dbReference type="InterPro" id="IPR036179">
    <property type="entry name" value="Ig-like_dom_sf"/>
</dbReference>
<gene>
    <name evidence="2" type="ORF">MNOR_LOCUS26603</name>
</gene>
<dbReference type="PANTHER" id="PTHR23279:SF6">
    <property type="entry name" value="DEFECTIVE PROBOSCIS EXTENSION RESPONSE 7, ISOFORM F"/>
    <property type="match status" value="1"/>
</dbReference>
<dbReference type="EMBL" id="CAXKWB010026795">
    <property type="protein sequence ID" value="CAL4130595.1"/>
    <property type="molecule type" value="Genomic_DNA"/>
</dbReference>
<evidence type="ECO:0000259" key="1">
    <source>
        <dbReference type="PROSITE" id="PS50835"/>
    </source>
</evidence>
<dbReference type="InterPro" id="IPR003598">
    <property type="entry name" value="Ig_sub2"/>
</dbReference>
<feature type="domain" description="Ig-like" evidence="1">
    <location>
        <begin position="210"/>
        <end position="293"/>
    </location>
</feature>
<proteinExistence type="predicted"/>
<dbReference type="PROSITE" id="PS50835">
    <property type="entry name" value="IG_LIKE"/>
    <property type="match status" value="2"/>
</dbReference>
<dbReference type="GO" id="GO:0032589">
    <property type="term" value="C:neuron projection membrane"/>
    <property type="evidence" value="ECO:0007669"/>
    <property type="project" value="TreeGrafter"/>
</dbReference>
<dbReference type="SMART" id="SM00409">
    <property type="entry name" value="IG"/>
    <property type="match status" value="2"/>
</dbReference>
<feature type="non-terminal residue" evidence="2">
    <location>
        <position position="353"/>
    </location>
</feature>
<dbReference type="PANTHER" id="PTHR23279">
    <property type="entry name" value="DEFECTIVE PROBOSCIS EXTENSION RESPONSE DPR -RELATED"/>
    <property type="match status" value="1"/>
</dbReference>
<dbReference type="Proteomes" id="UP001497623">
    <property type="component" value="Unassembled WGS sequence"/>
</dbReference>